<feature type="region of interest" description="Disordered" evidence="1">
    <location>
        <begin position="455"/>
        <end position="482"/>
    </location>
</feature>
<name>A0A0B1TFM4_OESDE</name>
<dbReference type="Proteomes" id="UP000053660">
    <property type="component" value="Unassembled WGS sequence"/>
</dbReference>
<evidence type="ECO:0000313" key="2">
    <source>
        <dbReference type="EMBL" id="KHJ94160.1"/>
    </source>
</evidence>
<gene>
    <name evidence="2" type="ORF">OESDEN_05914</name>
</gene>
<keyword evidence="3" id="KW-1185">Reference proteome</keyword>
<protein>
    <submittedName>
        <fullName evidence="2">Uncharacterized protein</fullName>
    </submittedName>
</protein>
<feature type="region of interest" description="Disordered" evidence="1">
    <location>
        <begin position="316"/>
        <end position="346"/>
    </location>
</feature>
<feature type="compositionally biased region" description="Basic and acidic residues" evidence="1">
    <location>
        <begin position="455"/>
        <end position="468"/>
    </location>
</feature>
<reference evidence="2 3" key="1">
    <citation type="submission" date="2014-03" db="EMBL/GenBank/DDBJ databases">
        <title>Draft genome of the hookworm Oesophagostomum dentatum.</title>
        <authorList>
            <person name="Mitreva M."/>
        </authorList>
    </citation>
    <scope>NUCLEOTIDE SEQUENCE [LARGE SCALE GENOMIC DNA]</scope>
    <source>
        <strain evidence="2 3">OD-Hann</strain>
    </source>
</reference>
<evidence type="ECO:0000256" key="1">
    <source>
        <dbReference type="SAM" id="MobiDB-lite"/>
    </source>
</evidence>
<sequence>MTYGGTAKILKSVFVTPLQKCLPQKYSHKLIQDDLPDVASKYNALIASMNHSEDENQLKLWLSLASTQDLEHISRFLAFISENFPEKNDLPPLTCLTQPIWQEAMMPKQNQSLKRTDWLSGVVTPTYKVPRLVYDKMAFIATEWTSPLSLDSSLIPMLLHLLPMDFCSPSSAAPARFSMSARPTASRASTEENGRIFSPRVDVITMYAERGRKMMAKQEMSRGKFSDERKIRSICSRLKQKVNTQRSLEEDINEERSFVESLSSSKSTNFADLGVAKKKPSQLSQEGGKQLKYSAKAFNRDLEMLDKKLDEIQHKLKYKSPENSTVSDSQRTEEVPDEGSEVGEDRVTEELAPLPLNYEETGPAPNPVPELERLDFSLLSPGVDTGRRKAAEKFPGKSEKGVLTQPEWMKLIPLGETNSSRFPLLQYNIPTQKESKTERSTQTVNPISVSSREIADKGCQTKEDERIPPDSGFLDTLERTPRKKVEMIQPMSKKNIEEMLSQM</sequence>
<accession>A0A0B1TFM4</accession>
<dbReference type="OrthoDB" id="5876058at2759"/>
<evidence type="ECO:0000313" key="3">
    <source>
        <dbReference type="Proteomes" id="UP000053660"/>
    </source>
</evidence>
<organism evidence="2 3">
    <name type="scientific">Oesophagostomum dentatum</name>
    <name type="common">Nodular worm</name>
    <dbReference type="NCBI Taxonomy" id="61180"/>
    <lineage>
        <taxon>Eukaryota</taxon>
        <taxon>Metazoa</taxon>
        <taxon>Ecdysozoa</taxon>
        <taxon>Nematoda</taxon>
        <taxon>Chromadorea</taxon>
        <taxon>Rhabditida</taxon>
        <taxon>Rhabditina</taxon>
        <taxon>Rhabditomorpha</taxon>
        <taxon>Strongyloidea</taxon>
        <taxon>Strongylidae</taxon>
        <taxon>Oesophagostomum</taxon>
    </lineage>
</organism>
<dbReference type="EMBL" id="KN550438">
    <property type="protein sequence ID" value="KHJ94160.1"/>
    <property type="molecule type" value="Genomic_DNA"/>
</dbReference>
<dbReference type="AlphaFoldDB" id="A0A0B1TFM4"/>
<proteinExistence type="predicted"/>